<dbReference type="InterPro" id="IPR003797">
    <property type="entry name" value="DegV"/>
</dbReference>
<protein>
    <recommendedName>
        <fullName evidence="3">DegV family protein</fullName>
    </recommendedName>
</protein>
<dbReference type="GO" id="GO:0008289">
    <property type="term" value="F:lipid binding"/>
    <property type="evidence" value="ECO:0007669"/>
    <property type="project" value="UniProtKB-KW"/>
</dbReference>
<sequence>MPNVAIVTDSVADLPPQVAEEFGITVVPLVVRFGTDLYRDSLDLSPDQFYEKLKTSKVLPATSVPPPAAFADAYDKLAEKTNEIVVISVTSKLSATYQVALQAAGLMKKQCRVEVLDSQWGVMAQGFIAIAAAKAAQSGASLDEVLDVAHHTTHRVGMCAAFDTLEYLERGGRIGKAQAFLGSLLKVNPIIGIKDGEVHPLARERSRAKAIDYLYNFATSFGNVEGLAVECATDLDEANRLVQRLHSKYPQVPIYLSRTSPVIGTHTGPGLIIVSVLGDRQSAT</sequence>
<evidence type="ECO:0000313" key="2">
    <source>
        <dbReference type="EMBL" id="GAF69801.1"/>
    </source>
</evidence>
<dbReference type="SUPFAM" id="SSF82549">
    <property type="entry name" value="DAK1/DegV-like"/>
    <property type="match status" value="1"/>
</dbReference>
<dbReference type="PROSITE" id="PS51482">
    <property type="entry name" value="DEGV"/>
    <property type="match status" value="1"/>
</dbReference>
<dbReference type="PANTHER" id="PTHR33434:SF2">
    <property type="entry name" value="FATTY ACID-BINDING PROTEIN TM_1468"/>
    <property type="match status" value="1"/>
</dbReference>
<dbReference type="Pfam" id="PF02645">
    <property type="entry name" value="DegV"/>
    <property type="match status" value="1"/>
</dbReference>
<dbReference type="PANTHER" id="PTHR33434">
    <property type="entry name" value="DEGV DOMAIN-CONTAINING PROTEIN DR_1986-RELATED"/>
    <property type="match status" value="1"/>
</dbReference>
<keyword evidence="1" id="KW-0446">Lipid-binding</keyword>
<evidence type="ECO:0000256" key="1">
    <source>
        <dbReference type="ARBA" id="ARBA00023121"/>
    </source>
</evidence>
<dbReference type="NCBIfam" id="TIGR00762">
    <property type="entry name" value="DegV"/>
    <property type="match status" value="1"/>
</dbReference>
<dbReference type="Gene3D" id="3.40.50.10170">
    <property type="match status" value="1"/>
</dbReference>
<organism evidence="2">
    <name type="scientific">marine sediment metagenome</name>
    <dbReference type="NCBI Taxonomy" id="412755"/>
    <lineage>
        <taxon>unclassified sequences</taxon>
        <taxon>metagenomes</taxon>
        <taxon>ecological metagenomes</taxon>
    </lineage>
</organism>
<dbReference type="InterPro" id="IPR050270">
    <property type="entry name" value="DegV_domain_contain"/>
</dbReference>
<gene>
    <name evidence="2" type="ORF">S01H1_14998</name>
</gene>
<dbReference type="EMBL" id="BARS01007825">
    <property type="protein sequence ID" value="GAF69801.1"/>
    <property type="molecule type" value="Genomic_DNA"/>
</dbReference>
<accession>X0S3H4</accession>
<dbReference type="Gene3D" id="3.30.1180.10">
    <property type="match status" value="1"/>
</dbReference>
<comment type="caution">
    <text evidence="2">The sequence shown here is derived from an EMBL/GenBank/DDBJ whole genome shotgun (WGS) entry which is preliminary data.</text>
</comment>
<proteinExistence type="predicted"/>
<evidence type="ECO:0008006" key="3">
    <source>
        <dbReference type="Google" id="ProtNLM"/>
    </source>
</evidence>
<dbReference type="AlphaFoldDB" id="X0S3H4"/>
<reference evidence="2" key="1">
    <citation type="journal article" date="2014" name="Front. Microbiol.">
        <title>High frequency of phylogenetically diverse reductive dehalogenase-homologous genes in deep subseafloor sedimentary metagenomes.</title>
        <authorList>
            <person name="Kawai M."/>
            <person name="Futagami T."/>
            <person name="Toyoda A."/>
            <person name="Takaki Y."/>
            <person name="Nishi S."/>
            <person name="Hori S."/>
            <person name="Arai W."/>
            <person name="Tsubouchi T."/>
            <person name="Morono Y."/>
            <person name="Uchiyama I."/>
            <person name="Ito T."/>
            <person name="Fujiyama A."/>
            <person name="Inagaki F."/>
            <person name="Takami H."/>
        </authorList>
    </citation>
    <scope>NUCLEOTIDE SEQUENCE</scope>
    <source>
        <strain evidence="2">Expedition CK06-06</strain>
    </source>
</reference>
<name>X0S3H4_9ZZZZ</name>
<dbReference type="InterPro" id="IPR043168">
    <property type="entry name" value="DegV_C"/>
</dbReference>